<evidence type="ECO:0000313" key="2">
    <source>
        <dbReference type="EMBL" id="KAL2042001.1"/>
    </source>
</evidence>
<protein>
    <submittedName>
        <fullName evidence="2">Uncharacterized protein</fullName>
    </submittedName>
</protein>
<comment type="caution">
    <text evidence="2">The sequence shown here is derived from an EMBL/GenBank/DDBJ whole genome shotgun (WGS) entry which is preliminary data.</text>
</comment>
<proteinExistence type="predicted"/>
<dbReference type="EMBL" id="JBEFKJ010000015">
    <property type="protein sequence ID" value="KAL2042001.1"/>
    <property type="molecule type" value="Genomic_DNA"/>
</dbReference>
<accession>A0ABR4AAU1</accession>
<organism evidence="2 3">
    <name type="scientific">Stereocaulon virgatum</name>
    <dbReference type="NCBI Taxonomy" id="373712"/>
    <lineage>
        <taxon>Eukaryota</taxon>
        <taxon>Fungi</taxon>
        <taxon>Dikarya</taxon>
        <taxon>Ascomycota</taxon>
        <taxon>Pezizomycotina</taxon>
        <taxon>Lecanoromycetes</taxon>
        <taxon>OSLEUM clade</taxon>
        <taxon>Lecanoromycetidae</taxon>
        <taxon>Lecanorales</taxon>
        <taxon>Lecanorineae</taxon>
        <taxon>Stereocaulaceae</taxon>
        <taxon>Stereocaulon</taxon>
    </lineage>
</organism>
<evidence type="ECO:0000256" key="1">
    <source>
        <dbReference type="SAM" id="SignalP"/>
    </source>
</evidence>
<gene>
    <name evidence="2" type="ORF">N7G274_005189</name>
</gene>
<sequence length="352" mass="39208">MFVQCLTSLWVTYLSRYAFSAPASLSGTALTFFTPELSALNVSNPSRQWLSNAFPIPNSHVTLVFKMGRPLNHAPVTALLLEASTNVKEMIKKKSGFAHPDKMPISYSSAEGAELQIYNSGETDLGMTWGGLGNVVRGLWLYLVKGERYESCHFDIFVATTTSIYIHVGWGNLVEPNAPQRKSRHISRRSSTFLSTRVVSSGISNPALRNSSLLHANSLNLTLPPFRFRVPNTEMTLSINIRSDAINFEDVQSLLAKANTRIQFEIVIHGADTSMPDESFRYHLKGTTIYLELISWKRPPHAMTWRQVAEAVEGLALFYFASHSEGCSFDIFYGPNDVNIGIGQIAKHEELS</sequence>
<dbReference type="Proteomes" id="UP001590950">
    <property type="component" value="Unassembled WGS sequence"/>
</dbReference>
<feature type="chain" id="PRO_5046499561" evidence="1">
    <location>
        <begin position="21"/>
        <end position="352"/>
    </location>
</feature>
<keyword evidence="1" id="KW-0732">Signal</keyword>
<keyword evidence="3" id="KW-1185">Reference proteome</keyword>
<name>A0ABR4AAU1_9LECA</name>
<evidence type="ECO:0000313" key="3">
    <source>
        <dbReference type="Proteomes" id="UP001590950"/>
    </source>
</evidence>
<feature type="signal peptide" evidence="1">
    <location>
        <begin position="1"/>
        <end position="20"/>
    </location>
</feature>
<reference evidence="2 3" key="1">
    <citation type="submission" date="2024-09" db="EMBL/GenBank/DDBJ databases">
        <title>Rethinking Asexuality: The Enigmatic Case of Functional Sexual Genes in Lepraria (Stereocaulaceae).</title>
        <authorList>
            <person name="Doellman M."/>
            <person name="Sun Y."/>
            <person name="Barcenas-Pena A."/>
            <person name="Lumbsch H.T."/>
            <person name="Grewe F."/>
        </authorList>
    </citation>
    <scope>NUCLEOTIDE SEQUENCE [LARGE SCALE GENOMIC DNA]</scope>
    <source>
        <strain evidence="2 3">Mercado 3170</strain>
    </source>
</reference>